<dbReference type="PANTHER" id="PTHR43681">
    <property type="entry name" value="TRANSMEMBRANE GTPASE FZO"/>
    <property type="match status" value="1"/>
</dbReference>
<accession>A0A8B7NM99</accession>
<evidence type="ECO:0000313" key="1">
    <source>
        <dbReference type="Proteomes" id="UP000694843"/>
    </source>
</evidence>
<dbReference type="SUPFAM" id="SSF52540">
    <property type="entry name" value="P-loop containing nucleoside triphosphate hydrolases"/>
    <property type="match status" value="1"/>
</dbReference>
<proteinExistence type="predicted"/>
<dbReference type="InterPro" id="IPR027417">
    <property type="entry name" value="P-loop_NTPase"/>
</dbReference>
<evidence type="ECO:0000313" key="2">
    <source>
        <dbReference type="RefSeq" id="XP_018014346.1"/>
    </source>
</evidence>
<reference evidence="2" key="1">
    <citation type="submission" date="2025-08" db="UniProtKB">
        <authorList>
            <consortium name="RefSeq"/>
        </authorList>
    </citation>
    <scope>IDENTIFICATION</scope>
    <source>
        <tissue evidence="2">Whole organism</tissue>
    </source>
</reference>
<dbReference type="OrthoDB" id="422720at2759"/>
<protein>
    <submittedName>
        <fullName evidence="2">Sarcalumenin-like</fullName>
    </submittedName>
</protein>
<keyword evidence="1" id="KW-1185">Reference proteome</keyword>
<dbReference type="OMA" id="HAILVRN"/>
<sequence>MIQAAKMMVIHFGAPLLMDGSLPAGTVRSPADSPRTLQRPPVEKNMVPLKIPEPLPVSYDPKCLRQVTFVEAPGILEMRRAGERQYPFNDVLQWFIDRADLVLVVFDYTKLDAGYELEAVLDQLKGREKQVRILLNKADQIPPEELIKVQGSLFWNLSPLLGVSAPPTVYAGSFSSRPYRTSSPAKLFQAQEEALLHDLARAINARVENRVANARRHAVRVRNHAQMVDSYLTTYNKNKGFLTSKHKLSEDIVENPHAYNIYEGVSLLTNISRYDLPDPEIYRDFFRLYNLYDFPTLKSSCSYLRGCPLDQIDRAISRDMPELLARYRTLLAKAGVSADLSPDADIFGERPALSPVPHSKTL</sequence>
<organism evidence="1 2">
    <name type="scientific">Hyalella azteca</name>
    <name type="common">Amphipod</name>
    <dbReference type="NCBI Taxonomy" id="294128"/>
    <lineage>
        <taxon>Eukaryota</taxon>
        <taxon>Metazoa</taxon>
        <taxon>Ecdysozoa</taxon>
        <taxon>Arthropoda</taxon>
        <taxon>Crustacea</taxon>
        <taxon>Multicrustacea</taxon>
        <taxon>Malacostraca</taxon>
        <taxon>Eumalacostraca</taxon>
        <taxon>Peracarida</taxon>
        <taxon>Amphipoda</taxon>
        <taxon>Senticaudata</taxon>
        <taxon>Talitrida</taxon>
        <taxon>Talitroidea</taxon>
        <taxon>Hyalellidae</taxon>
        <taxon>Hyalella</taxon>
    </lineage>
</organism>
<dbReference type="Proteomes" id="UP000694843">
    <property type="component" value="Unplaced"/>
</dbReference>
<dbReference type="GeneID" id="108671332"/>
<dbReference type="RefSeq" id="XP_018014346.1">
    <property type="nucleotide sequence ID" value="XM_018158857.2"/>
</dbReference>
<name>A0A8B7NM99_HYAAZ</name>
<dbReference type="InterPro" id="IPR051943">
    <property type="entry name" value="TRAFAC_Dynamin-like_GTPase"/>
</dbReference>
<dbReference type="KEGG" id="hazt:108671332"/>
<dbReference type="AlphaFoldDB" id="A0A8B7NM99"/>
<gene>
    <name evidence="2" type="primary">LOC108671332</name>
</gene>
<dbReference type="PANTHER" id="PTHR43681:SF1">
    <property type="entry name" value="SARCALUMENIN"/>
    <property type="match status" value="1"/>
</dbReference>
<dbReference type="Gene3D" id="3.40.50.300">
    <property type="entry name" value="P-loop containing nucleotide triphosphate hydrolases"/>
    <property type="match status" value="1"/>
</dbReference>